<reference evidence="3 4" key="1">
    <citation type="submission" date="2023-10" db="EMBL/GenBank/DDBJ databases">
        <title>Complete Genome Sequence of Limnobacter thiooxidans CS-K2T, Isolated from freshwater lake sediments in Bavaria, Germany.</title>
        <authorList>
            <person name="Naruki M."/>
            <person name="Watanabe A."/>
            <person name="Warashina T."/>
            <person name="Morita T."/>
            <person name="Arakawa K."/>
        </authorList>
    </citation>
    <scope>NUCLEOTIDE SEQUENCE [LARGE SCALE GENOMIC DNA]</scope>
    <source>
        <strain evidence="3 4">CS-K2</strain>
    </source>
</reference>
<comment type="subcellular location">
    <subcellularLocation>
        <location evidence="2">Cell membrane</location>
        <topology evidence="2">Lipid-anchor</topology>
    </subcellularLocation>
</comment>
<dbReference type="NCBIfam" id="TIGR01845">
    <property type="entry name" value="outer_NodT"/>
    <property type="match status" value="1"/>
</dbReference>
<dbReference type="GO" id="GO:0005886">
    <property type="term" value="C:plasma membrane"/>
    <property type="evidence" value="ECO:0007669"/>
    <property type="project" value="UniProtKB-SubCell"/>
</dbReference>
<keyword evidence="2" id="KW-0472">Membrane</keyword>
<evidence type="ECO:0000313" key="3">
    <source>
        <dbReference type="EMBL" id="BET25473.1"/>
    </source>
</evidence>
<dbReference type="InterPro" id="IPR010131">
    <property type="entry name" value="MdtP/NodT-like"/>
</dbReference>
<proteinExistence type="inferred from homology"/>
<dbReference type="Proteomes" id="UP001329151">
    <property type="component" value="Chromosome"/>
</dbReference>
<dbReference type="RefSeq" id="WP_130558814.1">
    <property type="nucleotide sequence ID" value="NZ_AP028947.1"/>
</dbReference>
<dbReference type="EMBL" id="AP028947">
    <property type="protein sequence ID" value="BET25473.1"/>
    <property type="molecule type" value="Genomic_DNA"/>
</dbReference>
<evidence type="ECO:0000256" key="1">
    <source>
        <dbReference type="ARBA" id="ARBA00007613"/>
    </source>
</evidence>
<sequence>MKQHPNLPQPKNLLFATQENRWPTTFTAVVSAILLAFLAGCASIDASKPEIDSRFENANFKPLVGSDAQPAPADWWVGFSSNQLNTLMQKAQADNLNLAATAARLRAAQASLDAAQASFFPTLNFNAGRQENTVKGVSIQGQATNNRGLFTSGSFSASYEIDLWSRVRNTAQTAELQLQATRFELDAAKISLAGELATTWTQWVAADQTVALLEKELESFQTNLKLVELRFRQGSAVASDVLQQRQLVESAQGNLALANSNREVLLNSLSILVGQAPNSLDLTREQLPTLPPIPATGIPAELLNRRPDVQQAWALVLSTDRSVAAAIANRFPQLSLRASFSDQTRSSDLLFDNWVRNLSVNIVAPLFDGGARSAEVNRQRALLDQAVAQYQAAALSALVDVDNALVQETRQREAVRSFQQQLELAELSLKRLFAGYRNGSVDYLAILDAQQSTSQLRRNLVNAQQQWVGFRIALYRALSGNIPQQSTAAEPS</sequence>
<comment type="similarity">
    <text evidence="1 2">Belongs to the outer membrane factor (OMF) (TC 1.B.17) family.</text>
</comment>
<dbReference type="PANTHER" id="PTHR30203">
    <property type="entry name" value="OUTER MEMBRANE CATION EFFLUX PROTEIN"/>
    <property type="match status" value="1"/>
</dbReference>
<organism evidence="3 4">
    <name type="scientific">Limnobacter thiooxidans</name>
    <dbReference type="NCBI Taxonomy" id="131080"/>
    <lineage>
        <taxon>Bacteria</taxon>
        <taxon>Pseudomonadati</taxon>
        <taxon>Pseudomonadota</taxon>
        <taxon>Betaproteobacteria</taxon>
        <taxon>Burkholderiales</taxon>
        <taxon>Burkholderiaceae</taxon>
        <taxon>Limnobacter</taxon>
    </lineage>
</organism>
<dbReference type="Gene3D" id="2.20.200.10">
    <property type="entry name" value="Outer membrane efflux proteins (OEP)"/>
    <property type="match status" value="1"/>
</dbReference>
<evidence type="ECO:0000256" key="2">
    <source>
        <dbReference type="RuleBase" id="RU362097"/>
    </source>
</evidence>
<dbReference type="PANTHER" id="PTHR30203:SF33">
    <property type="entry name" value="BLR4455 PROTEIN"/>
    <property type="match status" value="1"/>
</dbReference>
<dbReference type="Gene3D" id="1.20.1600.10">
    <property type="entry name" value="Outer membrane efflux proteins (OEP)"/>
    <property type="match status" value="1"/>
</dbReference>
<keyword evidence="2" id="KW-1134">Transmembrane beta strand</keyword>
<dbReference type="Pfam" id="PF02321">
    <property type="entry name" value="OEP"/>
    <property type="match status" value="2"/>
</dbReference>
<dbReference type="KEGG" id="lto:RGQ30_09740"/>
<name>A0AA86IY82_9BURK</name>
<dbReference type="InterPro" id="IPR003423">
    <property type="entry name" value="OMP_efflux"/>
</dbReference>
<evidence type="ECO:0000313" key="4">
    <source>
        <dbReference type="Proteomes" id="UP001329151"/>
    </source>
</evidence>
<dbReference type="GO" id="GO:0015562">
    <property type="term" value="F:efflux transmembrane transporter activity"/>
    <property type="evidence" value="ECO:0007669"/>
    <property type="project" value="InterPro"/>
</dbReference>
<keyword evidence="4" id="KW-1185">Reference proteome</keyword>
<keyword evidence="2" id="KW-0812">Transmembrane</keyword>
<keyword evidence="2" id="KW-0449">Lipoprotein</keyword>
<dbReference type="SUPFAM" id="SSF56954">
    <property type="entry name" value="Outer membrane efflux proteins (OEP)"/>
    <property type="match status" value="1"/>
</dbReference>
<dbReference type="AlphaFoldDB" id="A0AA86IY82"/>
<protein>
    <submittedName>
        <fullName evidence="3">Efflux transporter outer membrane subunit</fullName>
    </submittedName>
</protein>
<gene>
    <name evidence="3" type="ORF">RGQ30_09740</name>
</gene>
<accession>A0AA86IY82</accession>
<keyword evidence="2" id="KW-0564">Palmitate</keyword>